<protein>
    <recommendedName>
        <fullName evidence="2">DUF6590 domain-containing protein</fullName>
    </recommendedName>
</protein>
<feature type="domain" description="DUF6590" evidence="2">
    <location>
        <begin position="99"/>
        <end position="240"/>
    </location>
</feature>
<evidence type="ECO:0000313" key="4">
    <source>
        <dbReference type="Proteomes" id="UP000293195"/>
    </source>
</evidence>
<name>A0ABY0GQC3_9PLEO</name>
<evidence type="ECO:0000256" key="1">
    <source>
        <dbReference type="SAM" id="MobiDB-lite"/>
    </source>
</evidence>
<comment type="caution">
    <text evidence="3">The sequence shown here is derived from an EMBL/GenBank/DDBJ whole genome shotgun (WGS) entry which is preliminary data.</text>
</comment>
<feature type="compositionally biased region" description="Polar residues" evidence="1">
    <location>
        <begin position="10"/>
        <end position="21"/>
    </location>
</feature>
<feature type="region of interest" description="Disordered" evidence="1">
    <location>
        <begin position="1"/>
        <end position="55"/>
    </location>
</feature>
<feature type="compositionally biased region" description="Low complexity" evidence="1">
    <location>
        <begin position="22"/>
        <end position="37"/>
    </location>
</feature>
<gene>
    <name evidence="3" type="ORF">AA0119_g1046</name>
</gene>
<dbReference type="EMBL" id="PDXF01000002">
    <property type="protein sequence ID" value="RYO09644.1"/>
    <property type="molecule type" value="Genomic_DNA"/>
</dbReference>
<dbReference type="Proteomes" id="UP000293195">
    <property type="component" value="Unassembled WGS sequence"/>
</dbReference>
<dbReference type="InterPro" id="IPR046497">
    <property type="entry name" value="DUF6590"/>
</dbReference>
<reference evidence="4" key="1">
    <citation type="journal article" date="2019" name="bioRxiv">
        <title>Genomics, evolutionary history and diagnostics of the Alternaria alternata species group including apple and Asian pear pathotypes.</title>
        <authorList>
            <person name="Armitage A.D."/>
            <person name="Cockerton H.M."/>
            <person name="Sreenivasaprasad S."/>
            <person name="Woodhall J.W."/>
            <person name="Lane C.R."/>
            <person name="Harrison R.J."/>
            <person name="Clarkson J.P."/>
        </authorList>
    </citation>
    <scope>NUCLEOTIDE SEQUENCE [LARGE SCALE GENOMIC DNA]</scope>
    <source>
        <strain evidence="4">FERA 635</strain>
    </source>
</reference>
<sequence length="256" mass="28551">MTTGSGGSPHLQQNYQSQTSYPFTPSSPRQSQQTTSSGATGHPSQYPGPRRSVASLPVEVQSTIQSKDRRYIQTNLNESSNHEQLDTRYRRVAQPSRAAFFVSGRVFKMLWTEPAGQINPGKTRNSTHFSTVQYGETAFSEIRRFVVVRNKGDFSQCIPIQTYRGRGAAKPGLRMSDHGVIHTTITAPNLLPGEALTKYSIQVQSTEGEYLEPESRVNYGKAYAVEHNVKVLDVGMVVEGHRYLIKEYFDAAMQAE</sequence>
<dbReference type="PANTHER" id="PTHR35391:SF5">
    <property type="entry name" value="DUF6590 DOMAIN-CONTAINING PROTEIN"/>
    <property type="match status" value="1"/>
</dbReference>
<evidence type="ECO:0000259" key="2">
    <source>
        <dbReference type="Pfam" id="PF20233"/>
    </source>
</evidence>
<proteinExistence type="predicted"/>
<organism evidence="3 4">
    <name type="scientific">Alternaria tenuissima</name>
    <dbReference type="NCBI Taxonomy" id="119927"/>
    <lineage>
        <taxon>Eukaryota</taxon>
        <taxon>Fungi</taxon>
        <taxon>Dikarya</taxon>
        <taxon>Ascomycota</taxon>
        <taxon>Pezizomycotina</taxon>
        <taxon>Dothideomycetes</taxon>
        <taxon>Pleosporomycetidae</taxon>
        <taxon>Pleosporales</taxon>
        <taxon>Pleosporineae</taxon>
        <taxon>Pleosporaceae</taxon>
        <taxon>Alternaria</taxon>
        <taxon>Alternaria sect. Alternaria</taxon>
        <taxon>Alternaria alternata complex</taxon>
    </lineage>
</organism>
<evidence type="ECO:0000313" key="3">
    <source>
        <dbReference type="EMBL" id="RYO09644.1"/>
    </source>
</evidence>
<accession>A0ABY0GQC3</accession>
<dbReference type="Pfam" id="PF20233">
    <property type="entry name" value="DUF6590"/>
    <property type="match status" value="1"/>
</dbReference>
<keyword evidence="4" id="KW-1185">Reference proteome</keyword>
<dbReference type="PANTHER" id="PTHR35391">
    <property type="entry name" value="C2H2-TYPE DOMAIN-CONTAINING PROTEIN-RELATED"/>
    <property type="match status" value="1"/>
</dbReference>